<dbReference type="Pfam" id="PF11258">
    <property type="entry name" value="DUF3048"/>
    <property type="match status" value="1"/>
</dbReference>
<feature type="domain" description="DUF3048" evidence="2">
    <location>
        <begin position="91"/>
        <end position="173"/>
    </location>
</feature>
<keyword evidence="1" id="KW-0472">Membrane</keyword>
<dbReference type="SUPFAM" id="SSF159774">
    <property type="entry name" value="YerB-like"/>
    <property type="match status" value="1"/>
</dbReference>
<dbReference type="Proteomes" id="UP000051297">
    <property type="component" value="Unassembled WGS sequence"/>
</dbReference>
<keyword evidence="1" id="KW-1133">Transmembrane helix</keyword>
<evidence type="ECO:0000313" key="4">
    <source>
        <dbReference type="EMBL" id="KRT67664.1"/>
    </source>
</evidence>
<organism evidence="4 5">
    <name type="scientific">candidate division WWE3 bacterium CSP1-7</name>
    <dbReference type="NCBI Taxonomy" id="1576480"/>
    <lineage>
        <taxon>Bacteria</taxon>
        <taxon>Katanobacteria</taxon>
    </lineage>
</organism>
<gene>
    <name evidence="4" type="ORF">XU08_C0001G0072</name>
</gene>
<evidence type="ECO:0000259" key="2">
    <source>
        <dbReference type="Pfam" id="PF11258"/>
    </source>
</evidence>
<protein>
    <recommendedName>
        <fullName evidence="6">DUF3048 domain-containing protein</fullName>
    </recommendedName>
</protein>
<feature type="domain" description="DUF3048" evidence="3">
    <location>
        <begin position="275"/>
        <end position="379"/>
    </location>
</feature>
<accession>A0A0T5ZY07</accession>
<keyword evidence="1" id="KW-0812">Transmembrane</keyword>
<evidence type="ECO:0000313" key="5">
    <source>
        <dbReference type="Proteomes" id="UP000051297"/>
    </source>
</evidence>
<dbReference type="Gene3D" id="3.50.90.10">
    <property type="entry name" value="YerB-like"/>
    <property type="match status" value="1"/>
</dbReference>
<name>A0A0T5ZY07_UNCKA</name>
<reference evidence="4 5" key="1">
    <citation type="submission" date="2015-05" db="EMBL/GenBank/DDBJ databases">
        <title>Critical biogeochemical functions in the subsurface are associated with bacteria from new phyla and little studied lineages.</title>
        <authorList>
            <person name="Hug L.A."/>
            <person name="Thomas B.C."/>
            <person name="Sharon I."/>
            <person name="Brown C.T."/>
            <person name="Sharma R."/>
            <person name="Hettich R.L."/>
            <person name="Wilkins M.J."/>
            <person name="Williams K.H."/>
            <person name="Singh A."/>
            <person name="Banfield J.F."/>
        </authorList>
    </citation>
    <scope>NUCLEOTIDE SEQUENCE [LARGE SCALE GENOMIC DNA]</scope>
    <source>
        <strain evidence="4">CSP1-7</strain>
    </source>
</reference>
<dbReference type="STRING" id="1576480.XU08_C0001G0072"/>
<evidence type="ECO:0000259" key="3">
    <source>
        <dbReference type="Pfam" id="PF17479"/>
    </source>
</evidence>
<dbReference type="Pfam" id="PF17479">
    <property type="entry name" value="DUF3048_C"/>
    <property type="match status" value="1"/>
</dbReference>
<comment type="caution">
    <text evidence="4">The sequence shown here is derived from an EMBL/GenBank/DDBJ whole genome shotgun (WGS) entry which is preliminary data.</text>
</comment>
<evidence type="ECO:0008006" key="6">
    <source>
        <dbReference type="Google" id="ProtNLM"/>
    </source>
</evidence>
<proteinExistence type="predicted"/>
<dbReference type="EMBL" id="LDXK01000001">
    <property type="protein sequence ID" value="KRT67664.1"/>
    <property type="molecule type" value="Genomic_DNA"/>
</dbReference>
<sequence>MRERLSKYWSNFVGFLRNHRRGILLTGWFLFVFTAGGGYLLLAQYFSLPFINPLGGADNKPAVALADPAIKETVQPISGTFYSESEAEFWQKKRPLAVMIDNHSLARRYQFGLQKADQIYEAVAEGGITRFLAVFHGQSVPKIGPVRSSRVYFIQWALQFPAYYAHVGGASTHGSPANIYDYIAGHGVLDLDQFRLGSSTFTFGGNVLFNGGMVLSHINYTSTQKLWNAGQSLYQGTNTLPNFSQWKFKAESPYAQRPKAQKISFSFWGYPVAYKGEWRYDRTTNSYLRFQGGAKHLDQATKKQLSAKNIVLAHVSQRSAGDGTGHLLYTTTGQGNAEIYLDGVKILGTWKRSSVSARMKFYKRGKSTEINFNRGLTWIEIIPK</sequence>
<dbReference type="InterPro" id="IPR023158">
    <property type="entry name" value="YerB-like_sf"/>
</dbReference>
<feature type="transmembrane region" description="Helical" evidence="1">
    <location>
        <begin position="21"/>
        <end position="42"/>
    </location>
</feature>
<dbReference type="InterPro" id="IPR021416">
    <property type="entry name" value="DUF3048_N"/>
</dbReference>
<dbReference type="AlphaFoldDB" id="A0A0T5ZY07"/>
<dbReference type="InterPro" id="IPR035328">
    <property type="entry name" value="DUF3048_C"/>
</dbReference>
<evidence type="ECO:0000256" key="1">
    <source>
        <dbReference type="SAM" id="Phobius"/>
    </source>
</evidence>